<keyword evidence="8" id="KW-0520">NAD</keyword>
<dbReference type="Proteomes" id="UP000663842">
    <property type="component" value="Unassembled WGS sequence"/>
</dbReference>
<dbReference type="SMART" id="SM00028">
    <property type="entry name" value="TPR"/>
    <property type="match status" value="4"/>
</dbReference>
<dbReference type="PANTHER" id="PTHR45641">
    <property type="entry name" value="TETRATRICOPEPTIDE REPEAT PROTEIN (AFU_ORTHOLOGUE AFUA_6G03870)"/>
    <property type="match status" value="1"/>
</dbReference>
<evidence type="ECO:0000256" key="7">
    <source>
        <dbReference type="ARBA" id="ARBA00047597"/>
    </source>
</evidence>
<protein>
    <recommendedName>
        <fullName evidence="8">NAD(P)(+)--arginine ADP-ribosyltransferase</fullName>
        <ecNumber evidence="8">2.4.2.31</ecNumber>
    </recommendedName>
    <alternativeName>
        <fullName evidence="8">Mono(ADP-ribosyl)transferase</fullName>
    </alternativeName>
</protein>
<dbReference type="GO" id="GO:0106274">
    <property type="term" value="F:NAD+-protein-arginine ADP-ribosyltransferase activity"/>
    <property type="evidence" value="ECO:0007669"/>
    <property type="project" value="UniProtKB-EC"/>
</dbReference>
<dbReference type="InterPro" id="IPR000768">
    <property type="entry name" value="ART"/>
</dbReference>
<dbReference type="EC" id="2.4.2.31" evidence="8"/>
<dbReference type="EMBL" id="CAJOBF010002307">
    <property type="protein sequence ID" value="CAF4025244.1"/>
    <property type="molecule type" value="Genomic_DNA"/>
</dbReference>
<comment type="similarity">
    <text evidence="1 8">Belongs to the Arg-specific ADP-ribosyltransferase family.</text>
</comment>
<dbReference type="PANTHER" id="PTHR45641:SF19">
    <property type="entry name" value="NEPHROCYSTIN-3"/>
    <property type="match status" value="1"/>
</dbReference>
<reference evidence="10" key="1">
    <citation type="submission" date="2021-02" db="EMBL/GenBank/DDBJ databases">
        <authorList>
            <person name="Nowell W R."/>
        </authorList>
    </citation>
    <scope>NUCLEOTIDE SEQUENCE</scope>
</reference>
<keyword evidence="6" id="KW-0802">TPR repeat</keyword>
<dbReference type="PROSITE" id="PS51996">
    <property type="entry name" value="TR_MART"/>
    <property type="match status" value="1"/>
</dbReference>
<dbReference type="InterPro" id="IPR019734">
    <property type="entry name" value="TPR_rpt"/>
</dbReference>
<evidence type="ECO:0000313" key="11">
    <source>
        <dbReference type="Proteomes" id="UP000663842"/>
    </source>
</evidence>
<keyword evidence="8" id="KW-0521">NADP</keyword>
<dbReference type="EMBL" id="CAJNRG010009323">
    <property type="protein sequence ID" value="CAF2112593.1"/>
    <property type="molecule type" value="Genomic_DNA"/>
</dbReference>
<organism evidence="10 11">
    <name type="scientific">Rotaria magnacalcarata</name>
    <dbReference type="NCBI Taxonomy" id="392030"/>
    <lineage>
        <taxon>Eukaryota</taxon>
        <taxon>Metazoa</taxon>
        <taxon>Spiralia</taxon>
        <taxon>Gnathifera</taxon>
        <taxon>Rotifera</taxon>
        <taxon>Eurotatoria</taxon>
        <taxon>Bdelloidea</taxon>
        <taxon>Philodinida</taxon>
        <taxon>Philodinidae</taxon>
        <taxon>Rotaria</taxon>
    </lineage>
</organism>
<keyword evidence="4" id="KW-0548">Nucleotidyltransferase</keyword>
<dbReference type="Proteomes" id="UP000663887">
    <property type="component" value="Unassembled WGS sequence"/>
</dbReference>
<evidence type="ECO:0000313" key="10">
    <source>
        <dbReference type="EMBL" id="CAF4025244.1"/>
    </source>
</evidence>
<dbReference type="Pfam" id="PF13424">
    <property type="entry name" value="TPR_12"/>
    <property type="match status" value="1"/>
</dbReference>
<name>A0A819Q8F1_9BILA</name>
<gene>
    <name evidence="10" type="ORF">UXM345_LOCUS17629</name>
    <name evidence="9" type="ORF">XDN619_LOCUS21070</name>
</gene>
<dbReference type="SUPFAM" id="SSF56399">
    <property type="entry name" value="ADP-ribosylation"/>
    <property type="match status" value="1"/>
</dbReference>
<dbReference type="InterPro" id="IPR011990">
    <property type="entry name" value="TPR-like_helical_dom_sf"/>
</dbReference>
<comment type="catalytic activity">
    <reaction evidence="7 8">
        <text>L-arginyl-[protein] + NAD(+) = N(omega)-(ADP-D-ribosyl)-L-arginyl-[protein] + nicotinamide + H(+)</text>
        <dbReference type="Rhea" id="RHEA:19149"/>
        <dbReference type="Rhea" id="RHEA-COMP:10532"/>
        <dbReference type="Rhea" id="RHEA-COMP:15087"/>
        <dbReference type="ChEBI" id="CHEBI:15378"/>
        <dbReference type="ChEBI" id="CHEBI:17154"/>
        <dbReference type="ChEBI" id="CHEBI:29965"/>
        <dbReference type="ChEBI" id="CHEBI:57540"/>
        <dbReference type="ChEBI" id="CHEBI:142554"/>
        <dbReference type="EC" id="2.4.2.31"/>
    </reaction>
</comment>
<sequence>MINSDDFIIVWLDDNQDKTIDHWDTKQRLQYLIQYLRIFNNPDECIDFITSQRMNIFFLTSETMGKITIPHVHELSTIVSIYILSQSTEELIQNFSKITGMFIDKNRLVSRLVVDIARYTHTTISISLLEKDAIKSIRDLNKEHASFMWSQLLIEILLKMDQMDIAKNEMIHECSSQYEVDLVEQVKIEDFRSNYNTTKAIWWYTRDCFLYRLLNKALRTEDIDIIFKFRFFIKELFYQLKDASDIYTQELIECDIDTLSLFRGQNITFNEFQELKKCADGLISFNTFLSTTIDRAVAVVYAGDGSGTPEIESVLFEIVIHMNIKKTKPFANIKNLSYFHDENEILFSIGSTFRIESIEKLIDLNIWHVKMTLCDDHDEQLNAVLDYLKNKLHETTDVFTLGRFLIQIGDFKRAETYYNRLLIEISPSNSLQYATICNQFGLLHQRKCEYVLALEQYKKALEILSQYPSIDNEILSNIYDNMATAYDDMGQSDQALVHSKKKTLQFKETIKDDLSLGITYSNMAVTYDQLGDYENAMINHEKSLEILSRLPTYHPNLAITCGNLGATFRNIGDGKKSIRNV</sequence>
<dbReference type="GO" id="GO:0016779">
    <property type="term" value="F:nucleotidyltransferase activity"/>
    <property type="evidence" value="ECO:0007669"/>
    <property type="project" value="UniProtKB-KW"/>
</dbReference>
<accession>A0A819Q8F1</accession>
<evidence type="ECO:0000256" key="3">
    <source>
        <dbReference type="ARBA" id="ARBA00022679"/>
    </source>
</evidence>
<comment type="caution">
    <text evidence="10">The sequence shown here is derived from an EMBL/GenBank/DDBJ whole genome shotgun (WGS) entry which is preliminary data.</text>
</comment>
<proteinExistence type="inferred from homology"/>
<evidence type="ECO:0000256" key="5">
    <source>
        <dbReference type="ARBA" id="ARBA00022737"/>
    </source>
</evidence>
<dbReference type="Pfam" id="PF01129">
    <property type="entry name" value="ART"/>
    <property type="match status" value="1"/>
</dbReference>
<keyword evidence="2 8" id="KW-0328">Glycosyltransferase</keyword>
<dbReference type="SUPFAM" id="SSF48452">
    <property type="entry name" value="TPR-like"/>
    <property type="match status" value="1"/>
</dbReference>
<dbReference type="AlphaFoldDB" id="A0A819Q8F1"/>
<evidence type="ECO:0000256" key="2">
    <source>
        <dbReference type="ARBA" id="ARBA00022676"/>
    </source>
</evidence>
<dbReference type="Gene3D" id="3.90.176.10">
    <property type="entry name" value="Toxin ADP-ribosyltransferase, Chain A, domain 1"/>
    <property type="match status" value="1"/>
</dbReference>
<evidence type="ECO:0000256" key="1">
    <source>
        <dbReference type="ARBA" id="ARBA00009558"/>
    </source>
</evidence>
<keyword evidence="3 8" id="KW-0808">Transferase</keyword>
<keyword evidence="5" id="KW-0677">Repeat</keyword>
<dbReference type="Gene3D" id="1.25.40.10">
    <property type="entry name" value="Tetratricopeptide repeat domain"/>
    <property type="match status" value="2"/>
</dbReference>
<evidence type="ECO:0000256" key="8">
    <source>
        <dbReference type="RuleBase" id="RU361228"/>
    </source>
</evidence>
<evidence type="ECO:0000256" key="4">
    <source>
        <dbReference type="ARBA" id="ARBA00022695"/>
    </source>
</evidence>
<dbReference type="Pfam" id="PF13181">
    <property type="entry name" value="TPR_8"/>
    <property type="match status" value="1"/>
</dbReference>
<evidence type="ECO:0000313" key="9">
    <source>
        <dbReference type="EMBL" id="CAF2112593.1"/>
    </source>
</evidence>
<evidence type="ECO:0000256" key="6">
    <source>
        <dbReference type="ARBA" id="ARBA00022803"/>
    </source>
</evidence>